<dbReference type="AlphaFoldDB" id="A0A653A5Q1"/>
<evidence type="ECO:0000256" key="4">
    <source>
        <dbReference type="ARBA" id="ARBA00022989"/>
    </source>
</evidence>
<dbReference type="GO" id="GO:0016765">
    <property type="term" value="F:transferase activity, transferring alkyl or aryl (other than methyl) groups"/>
    <property type="evidence" value="ECO:0007669"/>
    <property type="project" value="InterPro"/>
</dbReference>
<dbReference type="InterPro" id="IPR044878">
    <property type="entry name" value="UbiA_sf"/>
</dbReference>
<feature type="transmembrane region" description="Helical" evidence="6">
    <location>
        <begin position="141"/>
        <end position="163"/>
    </location>
</feature>
<dbReference type="InterPro" id="IPR050475">
    <property type="entry name" value="Prenyltransferase_related"/>
</dbReference>
<dbReference type="InterPro" id="IPR000537">
    <property type="entry name" value="UbiA_prenyltransferase"/>
</dbReference>
<protein>
    <submittedName>
        <fullName evidence="7">UbiA prenyltransferase</fullName>
    </submittedName>
</protein>
<dbReference type="PANTHER" id="PTHR42723:SF1">
    <property type="entry name" value="CHLOROPHYLL SYNTHASE, CHLOROPLASTIC"/>
    <property type="match status" value="1"/>
</dbReference>
<feature type="transmembrane region" description="Helical" evidence="6">
    <location>
        <begin position="44"/>
        <end position="63"/>
    </location>
</feature>
<evidence type="ECO:0000256" key="2">
    <source>
        <dbReference type="ARBA" id="ARBA00022475"/>
    </source>
</evidence>
<keyword evidence="7" id="KW-0808">Transferase</keyword>
<evidence type="ECO:0000256" key="5">
    <source>
        <dbReference type="ARBA" id="ARBA00023136"/>
    </source>
</evidence>
<feature type="transmembrane region" description="Helical" evidence="6">
    <location>
        <begin position="232"/>
        <end position="253"/>
    </location>
</feature>
<proteinExistence type="predicted"/>
<keyword evidence="2" id="KW-1003">Cell membrane</keyword>
<reference evidence="7" key="1">
    <citation type="submission" date="2018-07" db="EMBL/GenBank/DDBJ databases">
        <authorList>
            <consortium name="Genoscope - CEA"/>
            <person name="William W."/>
        </authorList>
    </citation>
    <scope>NUCLEOTIDE SEQUENCE</scope>
    <source>
        <strain evidence="7">IK1</strain>
    </source>
</reference>
<feature type="transmembrane region" description="Helical" evidence="6">
    <location>
        <begin position="259"/>
        <end position="280"/>
    </location>
</feature>
<dbReference type="PANTHER" id="PTHR42723">
    <property type="entry name" value="CHLOROPHYLL SYNTHASE"/>
    <property type="match status" value="1"/>
</dbReference>
<feature type="transmembrane region" description="Helical" evidence="6">
    <location>
        <begin position="94"/>
        <end position="112"/>
    </location>
</feature>
<feature type="transmembrane region" description="Helical" evidence="6">
    <location>
        <begin position="118"/>
        <end position="134"/>
    </location>
</feature>
<sequence length="328" mass="38068">MTAYFNIVRWKNLLFVALIQWLMQHTVVFPILQTFGFETREDSILGYVLMAATVFIAAGGYVINDYFDVKIDRINKLEKVIVTEKISKENAMHFYQILTGLGVVSGLALAFITKSFSLAFIFILVPGLLWFYSASYKRQFIWGNLVVSFLAALTVFIVGILEISILRKEYGALLYQTHIPKVIYGWTGGFAFFAFISTWIREIIKDIEDENGDREMECRTMPIKWGIQKTKYFLYGLIVFSILALFHFQYHYIHFEGTLTLRYIIFGLALPFAALIYLIFRAKTPDDFKQTATLSKFIMLIGILYSVVFYYLQAKTYHLDFFGLFIIK</sequence>
<comment type="subcellular location">
    <subcellularLocation>
        <location evidence="1">Membrane</location>
        <topology evidence="1">Multi-pass membrane protein</topology>
    </subcellularLocation>
</comment>
<dbReference type="GO" id="GO:0016020">
    <property type="term" value="C:membrane"/>
    <property type="evidence" value="ECO:0007669"/>
    <property type="project" value="UniProtKB-SubCell"/>
</dbReference>
<feature type="transmembrane region" description="Helical" evidence="6">
    <location>
        <begin position="183"/>
        <end position="200"/>
    </location>
</feature>
<feature type="transmembrane region" description="Helical" evidence="6">
    <location>
        <begin position="12"/>
        <end position="32"/>
    </location>
</feature>
<keyword evidence="3 6" id="KW-0812">Transmembrane</keyword>
<dbReference type="Gene3D" id="1.20.120.1780">
    <property type="entry name" value="UbiA prenyltransferase"/>
    <property type="match status" value="1"/>
</dbReference>
<dbReference type="CDD" id="cd13961">
    <property type="entry name" value="PT_UbiA_DGGGPS"/>
    <property type="match status" value="1"/>
</dbReference>
<evidence type="ECO:0000256" key="6">
    <source>
        <dbReference type="SAM" id="Phobius"/>
    </source>
</evidence>
<organism evidence="7">
    <name type="scientific">uncultured Paludibacter sp</name>
    <dbReference type="NCBI Taxonomy" id="497635"/>
    <lineage>
        <taxon>Bacteria</taxon>
        <taxon>Pseudomonadati</taxon>
        <taxon>Bacteroidota</taxon>
        <taxon>Bacteroidia</taxon>
        <taxon>Bacteroidales</taxon>
        <taxon>Paludibacteraceae</taxon>
        <taxon>Paludibacter</taxon>
        <taxon>environmental samples</taxon>
    </lineage>
</organism>
<evidence type="ECO:0000256" key="3">
    <source>
        <dbReference type="ARBA" id="ARBA00022692"/>
    </source>
</evidence>
<keyword evidence="4 6" id="KW-1133">Transmembrane helix</keyword>
<name>A0A653A5Q1_9BACT</name>
<dbReference type="Pfam" id="PF01040">
    <property type="entry name" value="UbiA"/>
    <property type="match status" value="1"/>
</dbReference>
<dbReference type="EMBL" id="UPXZ01000004">
    <property type="protein sequence ID" value="VBB43399.1"/>
    <property type="molecule type" value="Genomic_DNA"/>
</dbReference>
<keyword evidence="5 6" id="KW-0472">Membrane</keyword>
<dbReference type="Gene3D" id="1.10.357.140">
    <property type="entry name" value="UbiA prenyltransferase"/>
    <property type="match status" value="1"/>
</dbReference>
<feature type="transmembrane region" description="Helical" evidence="6">
    <location>
        <begin position="292"/>
        <end position="312"/>
    </location>
</feature>
<gene>
    <name evidence="7" type="ORF">TRIP_D120066</name>
</gene>
<accession>A0A653A5Q1</accession>
<evidence type="ECO:0000313" key="7">
    <source>
        <dbReference type="EMBL" id="VBB43399.1"/>
    </source>
</evidence>
<evidence type="ECO:0000256" key="1">
    <source>
        <dbReference type="ARBA" id="ARBA00004141"/>
    </source>
</evidence>